<sequence>MNHPITSAAQGNSLTPPTATLFGNSVSKLVEAQPDAQRKRFKDLLMFEERLRWNASMQQSQRRLWMGILALLSLTLMGSGYFLFSSSSTSTSTATTTLQSSNNLALYVFCLASLLLILFFVLGFYRSRLRDPLRFRPSLNKVLKHYCLELGAKNNDLVFSRKIPVAFADSYSQYRDKLRKL</sequence>
<evidence type="ECO:0000256" key="4">
    <source>
        <dbReference type="ARBA" id="ARBA00022490"/>
    </source>
</evidence>
<keyword evidence="13" id="KW-1185">Reference proteome</keyword>
<keyword evidence="5 11" id="KW-0812">Transmembrane</keyword>
<evidence type="ECO:0000313" key="12">
    <source>
        <dbReference type="EMBL" id="ORY40774.1"/>
    </source>
</evidence>
<feature type="transmembrane region" description="Helical" evidence="11">
    <location>
        <begin position="64"/>
        <end position="84"/>
    </location>
</feature>
<organism evidence="12 13">
    <name type="scientific">Rhizoclosmatium globosum</name>
    <dbReference type="NCBI Taxonomy" id="329046"/>
    <lineage>
        <taxon>Eukaryota</taxon>
        <taxon>Fungi</taxon>
        <taxon>Fungi incertae sedis</taxon>
        <taxon>Chytridiomycota</taxon>
        <taxon>Chytridiomycota incertae sedis</taxon>
        <taxon>Chytridiomycetes</taxon>
        <taxon>Chytridiales</taxon>
        <taxon>Chytriomycetaceae</taxon>
        <taxon>Rhizoclosmatium</taxon>
    </lineage>
</organism>
<dbReference type="PANTHER" id="PTHR20996:SF1">
    <property type="entry name" value="NUCLEAR ENVELOPE PHOSPHATASE-REGULATORY SUBUNIT 1"/>
    <property type="match status" value="1"/>
</dbReference>
<evidence type="ECO:0000256" key="5">
    <source>
        <dbReference type="ARBA" id="ARBA00022692"/>
    </source>
</evidence>
<evidence type="ECO:0000256" key="8">
    <source>
        <dbReference type="ARBA" id="ARBA00023136"/>
    </source>
</evidence>
<gene>
    <name evidence="12" type="ORF">BCR33DRAFT_787422</name>
</gene>
<protein>
    <recommendedName>
        <fullName evidence="10">Transmembrane protein 188</fullName>
    </recommendedName>
</protein>
<comment type="subcellular location">
    <subcellularLocation>
        <location evidence="2">Cytoplasm</location>
    </subcellularLocation>
    <subcellularLocation>
        <location evidence="1">Nucleus membrane</location>
        <topology evidence="1">Multi-pass membrane protein</topology>
    </subcellularLocation>
</comment>
<proteinExistence type="inferred from homology"/>
<dbReference type="OrthoDB" id="5599171at2759"/>
<keyword evidence="9" id="KW-0539">Nucleus</keyword>
<reference evidence="12 13" key="1">
    <citation type="submission" date="2016-07" db="EMBL/GenBank/DDBJ databases">
        <title>Pervasive Adenine N6-methylation of Active Genes in Fungi.</title>
        <authorList>
            <consortium name="DOE Joint Genome Institute"/>
            <person name="Mondo S.J."/>
            <person name="Dannebaum R.O."/>
            <person name="Kuo R.C."/>
            <person name="Labutti K."/>
            <person name="Haridas S."/>
            <person name="Kuo A."/>
            <person name="Salamov A."/>
            <person name="Ahrendt S.R."/>
            <person name="Lipzen A."/>
            <person name="Sullivan W."/>
            <person name="Andreopoulos W.B."/>
            <person name="Clum A."/>
            <person name="Lindquist E."/>
            <person name="Daum C."/>
            <person name="Ramamoorthy G.K."/>
            <person name="Gryganskyi A."/>
            <person name="Culley D."/>
            <person name="Magnuson J.K."/>
            <person name="James T.Y."/>
            <person name="O'Malley M.A."/>
            <person name="Stajich J.E."/>
            <person name="Spatafora J.W."/>
            <person name="Visel A."/>
            <person name="Grigoriev I.V."/>
        </authorList>
    </citation>
    <scope>NUCLEOTIDE SEQUENCE [LARGE SCALE GENOMIC DNA]</scope>
    <source>
        <strain evidence="12 13">JEL800</strain>
    </source>
</reference>
<evidence type="ECO:0000256" key="9">
    <source>
        <dbReference type="ARBA" id="ARBA00023242"/>
    </source>
</evidence>
<dbReference type="GO" id="GO:0006629">
    <property type="term" value="P:lipid metabolic process"/>
    <property type="evidence" value="ECO:0007669"/>
    <property type="project" value="UniProtKB-KW"/>
</dbReference>
<dbReference type="InterPro" id="IPR005605">
    <property type="entry name" value="Spo7"/>
</dbReference>
<evidence type="ECO:0000256" key="10">
    <source>
        <dbReference type="ARBA" id="ARBA00030458"/>
    </source>
</evidence>
<name>A0A1Y2C1J9_9FUNG</name>
<dbReference type="EMBL" id="MCGO01000034">
    <property type="protein sequence ID" value="ORY40774.1"/>
    <property type="molecule type" value="Genomic_DNA"/>
</dbReference>
<evidence type="ECO:0000256" key="1">
    <source>
        <dbReference type="ARBA" id="ARBA00004232"/>
    </source>
</evidence>
<dbReference type="GO" id="GO:0019888">
    <property type="term" value="F:protein phosphatase regulator activity"/>
    <property type="evidence" value="ECO:0007669"/>
    <property type="project" value="InterPro"/>
</dbReference>
<evidence type="ECO:0000256" key="2">
    <source>
        <dbReference type="ARBA" id="ARBA00004496"/>
    </source>
</evidence>
<comment type="similarity">
    <text evidence="3">Belongs to the CNEP1R1 family.</text>
</comment>
<dbReference type="Proteomes" id="UP000193642">
    <property type="component" value="Unassembled WGS sequence"/>
</dbReference>
<dbReference type="GO" id="GO:0071595">
    <property type="term" value="C:Nem1-Spo7 phosphatase complex"/>
    <property type="evidence" value="ECO:0007669"/>
    <property type="project" value="InterPro"/>
</dbReference>
<evidence type="ECO:0000256" key="7">
    <source>
        <dbReference type="ARBA" id="ARBA00023098"/>
    </source>
</evidence>
<keyword evidence="4" id="KW-0963">Cytoplasm</keyword>
<dbReference type="Pfam" id="PF03907">
    <property type="entry name" value="Spo7"/>
    <property type="match status" value="1"/>
</dbReference>
<dbReference type="AlphaFoldDB" id="A0A1Y2C1J9"/>
<keyword evidence="8 11" id="KW-0472">Membrane</keyword>
<keyword evidence="7" id="KW-0443">Lipid metabolism</keyword>
<feature type="transmembrane region" description="Helical" evidence="11">
    <location>
        <begin position="104"/>
        <end position="125"/>
    </location>
</feature>
<keyword evidence="6 11" id="KW-1133">Transmembrane helix</keyword>
<evidence type="ECO:0000313" key="13">
    <source>
        <dbReference type="Proteomes" id="UP000193642"/>
    </source>
</evidence>
<evidence type="ECO:0000256" key="3">
    <source>
        <dbReference type="ARBA" id="ARBA00010998"/>
    </source>
</evidence>
<comment type="caution">
    <text evidence="12">The sequence shown here is derived from an EMBL/GenBank/DDBJ whole genome shotgun (WGS) entry which is preliminary data.</text>
</comment>
<dbReference type="GO" id="GO:0031965">
    <property type="term" value="C:nuclear membrane"/>
    <property type="evidence" value="ECO:0007669"/>
    <property type="project" value="UniProtKB-SubCell"/>
</dbReference>
<accession>A0A1Y2C1J9</accession>
<dbReference type="GO" id="GO:0005737">
    <property type="term" value="C:cytoplasm"/>
    <property type="evidence" value="ECO:0007669"/>
    <property type="project" value="UniProtKB-SubCell"/>
</dbReference>
<evidence type="ECO:0000256" key="6">
    <source>
        <dbReference type="ARBA" id="ARBA00022989"/>
    </source>
</evidence>
<dbReference type="InterPro" id="IPR019168">
    <property type="entry name" value="NEP1-R1"/>
</dbReference>
<dbReference type="PANTHER" id="PTHR20996">
    <property type="entry name" value="NUCLEAR ENVELOPE PHOSPHATASE-REGULATORY SUBUNIT 1"/>
    <property type="match status" value="1"/>
</dbReference>
<evidence type="ECO:0000256" key="11">
    <source>
        <dbReference type="SAM" id="Phobius"/>
    </source>
</evidence>
<dbReference type="STRING" id="329046.A0A1Y2C1J9"/>